<keyword evidence="2" id="KW-1185">Reference proteome</keyword>
<evidence type="ECO:0000313" key="1">
    <source>
        <dbReference type="EMBL" id="QDV06524.1"/>
    </source>
</evidence>
<accession>A0A518ER06</accession>
<name>A0A518ER06_9BACT</name>
<reference evidence="1 2" key="1">
    <citation type="submission" date="2019-02" db="EMBL/GenBank/DDBJ databases">
        <title>Deep-cultivation of Planctomycetes and their phenomic and genomic characterization uncovers novel biology.</title>
        <authorList>
            <person name="Wiegand S."/>
            <person name="Jogler M."/>
            <person name="Boedeker C."/>
            <person name="Pinto D."/>
            <person name="Vollmers J."/>
            <person name="Rivas-Marin E."/>
            <person name="Kohn T."/>
            <person name="Peeters S.H."/>
            <person name="Heuer A."/>
            <person name="Rast P."/>
            <person name="Oberbeckmann S."/>
            <person name="Bunk B."/>
            <person name="Jeske O."/>
            <person name="Meyerdierks A."/>
            <person name="Storesund J.E."/>
            <person name="Kallscheuer N."/>
            <person name="Luecker S."/>
            <person name="Lage O.M."/>
            <person name="Pohl T."/>
            <person name="Merkel B.J."/>
            <person name="Hornburger P."/>
            <person name="Mueller R.-W."/>
            <person name="Bruemmer F."/>
            <person name="Labrenz M."/>
            <person name="Spormann A.M."/>
            <person name="Op den Camp H."/>
            <person name="Overmann J."/>
            <person name="Amann R."/>
            <person name="Jetten M.S.M."/>
            <person name="Mascher T."/>
            <person name="Medema M.H."/>
            <person name="Devos D.P."/>
            <person name="Kaster A.-K."/>
            <person name="Ovreas L."/>
            <person name="Rohde M."/>
            <person name="Galperin M.Y."/>
            <person name="Jogler C."/>
        </authorList>
    </citation>
    <scope>NUCLEOTIDE SEQUENCE [LARGE SCALE GENOMIC DNA]</scope>
    <source>
        <strain evidence="1 2">Poly30</strain>
    </source>
</reference>
<dbReference type="AlphaFoldDB" id="A0A518ER06"/>
<dbReference type="Proteomes" id="UP000320390">
    <property type="component" value="Chromosome"/>
</dbReference>
<evidence type="ECO:0000313" key="2">
    <source>
        <dbReference type="Proteomes" id="UP000320390"/>
    </source>
</evidence>
<dbReference type="EMBL" id="CP036434">
    <property type="protein sequence ID" value="QDV06524.1"/>
    <property type="molecule type" value="Genomic_DNA"/>
</dbReference>
<proteinExistence type="predicted"/>
<organism evidence="1 2">
    <name type="scientific">Saltatorellus ferox</name>
    <dbReference type="NCBI Taxonomy" id="2528018"/>
    <lineage>
        <taxon>Bacteria</taxon>
        <taxon>Pseudomonadati</taxon>
        <taxon>Planctomycetota</taxon>
        <taxon>Planctomycetia</taxon>
        <taxon>Planctomycetia incertae sedis</taxon>
        <taxon>Saltatorellus</taxon>
    </lineage>
</organism>
<dbReference type="RefSeq" id="WP_145196779.1">
    <property type="nucleotide sequence ID" value="NZ_CP036434.1"/>
</dbReference>
<gene>
    <name evidence="1" type="ORF">Poly30_20340</name>
</gene>
<sequence>MNALRAATFVLLPTLSLAAVVITGSIRPLQAAARALPTASAAGIMVNHPIAEDENGMPSLAFQGTLARTRVALVVDSPEGGIIGFDRDTSKVTRFEDSTGKSLVDPGSPFSPFTYGSRIVQDGRRLALEIESQQAPAPGASSVLASGTIDVSIAHEKQTHLSPPMYLEAGSAIEAGPFQMTIQAFEPSTWGDGFELRVGTNSALTEITRIAAVLEDGRRIPLERRSTMSFNDATELTLSCETDLGTRAAIEIEAWDNPRRRTVPFKIEARVGLK</sequence>
<protein>
    <submittedName>
        <fullName evidence="1">Uncharacterized protein</fullName>
    </submittedName>
</protein>